<dbReference type="PANTHER" id="PTHR43464">
    <property type="entry name" value="METHYLTRANSFERASE"/>
    <property type="match status" value="1"/>
</dbReference>
<dbReference type="RefSeq" id="WP_380204718.1">
    <property type="nucleotide sequence ID" value="NZ_JBHTEK010000001.1"/>
</dbReference>
<dbReference type="EMBL" id="JBHTEK010000001">
    <property type="protein sequence ID" value="MFC7669206.1"/>
    <property type="molecule type" value="Genomic_DNA"/>
</dbReference>
<dbReference type="CDD" id="cd02440">
    <property type="entry name" value="AdoMet_MTases"/>
    <property type="match status" value="1"/>
</dbReference>
<evidence type="ECO:0000259" key="1">
    <source>
        <dbReference type="Pfam" id="PF13649"/>
    </source>
</evidence>
<name>A0ABW2UAU3_9BACT</name>
<evidence type="ECO:0000313" key="3">
    <source>
        <dbReference type="Proteomes" id="UP001596513"/>
    </source>
</evidence>
<feature type="domain" description="Methyltransferase" evidence="1">
    <location>
        <begin position="54"/>
        <end position="149"/>
    </location>
</feature>
<reference evidence="3" key="1">
    <citation type="journal article" date="2019" name="Int. J. Syst. Evol. Microbiol.">
        <title>The Global Catalogue of Microorganisms (GCM) 10K type strain sequencing project: providing services to taxonomists for standard genome sequencing and annotation.</title>
        <authorList>
            <consortium name="The Broad Institute Genomics Platform"/>
            <consortium name="The Broad Institute Genome Sequencing Center for Infectious Disease"/>
            <person name="Wu L."/>
            <person name="Ma J."/>
        </authorList>
    </citation>
    <scope>NUCLEOTIDE SEQUENCE [LARGE SCALE GENOMIC DNA]</scope>
    <source>
        <strain evidence="3">JCM 19635</strain>
    </source>
</reference>
<sequence length="266" mass="29477">MNPAHAALNRELWNARTRHHLASDFYAVEAFKAGASSLKNIELNLLGDVAGLRILHLQCHFGQDTLSLARMGAWVTGVDFSEEAIAAARRLSAEPGRGGRVHLLRRARLPAYLPDAQFDVVFTSYGVLTWLPDLTAWAGLVARYLRPGGRLVLAEFHPVVWMYSDDFTRLQYSYFRRAPIVETEVGTYADRTAALTHQSVTWNHALSEVIGSLLGQGLRLDDFQEYDFSPYDFVPPHAQPVGDGTFRIGALGDGVPLVFSVVATRP</sequence>
<keyword evidence="3" id="KW-1185">Reference proteome</keyword>
<organism evidence="2 3">
    <name type="scientific">Hymenobacter humi</name>
    <dbReference type="NCBI Taxonomy" id="1411620"/>
    <lineage>
        <taxon>Bacteria</taxon>
        <taxon>Pseudomonadati</taxon>
        <taxon>Bacteroidota</taxon>
        <taxon>Cytophagia</taxon>
        <taxon>Cytophagales</taxon>
        <taxon>Hymenobacteraceae</taxon>
        <taxon>Hymenobacter</taxon>
    </lineage>
</organism>
<dbReference type="EC" id="2.1.1.-" evidence="2"/>
<dbReference type="GO" id="GO:0008168">
    <property type="term" value="F:methyltransferase activity"/>
    <property type="evidence" value="ECO:0007669"/>
    <property type="project" value="UniProtKB-KW"/>
</dbReference>
<dbReference type="GO" id="GO:0032259">
    <property type="term" value="P:methylation"/>
    <property type="evidence" value="ECO:0007669"/>
    <property type="project" value="UniProtKB-KW"/>
</dbReference>
<accession>A0ABW2UAU3</accession>
<dbReference type="InterPro" id="IPR029063">
    <property type="entry name" value="SAM-dependent_MTases_sf"/>
</dbReference>
<keyword evidence="2" id="KW-0808">Transferase</keyword>
<evidence type="ECO:0000313" key="2">
    <source>
        <dbReference type="EMBL" id="MFC7669206.1"/>
    </source>
</evidence>
<comment type="caution">
    <text evidence="2">The sequence shown here is derived from an EMBL/GenBank/DDBJ whole genome shotgun (WGS) entry which is preliminary data.</text>
</comment>
<dbReference type="Pfam" id="PF13649">
    <property type="entry name" value="Methyltransf_25"/>
    <property type="match status" value="1"/>
</dbReference>
<proteinExistence type="predicted"/>
<dbReference type="Gene3D" id="3.40.50.150">
    <property type="entry name" value="Vaccinia Virus protein VP39"/>
    <property type="match status" value="1"/>
</dbReference>
<dbReference type="PANTHER" id="PTHR43464:SF82">
    <property type="entry name" value="METHYLTRANSFERASE DOMAIN-CONTAINING PROTEIN"/>
    <property type="match status" value="1"/>
</dbReference>
<dbReference type="Proteomes" id="UP001596513">
    <property type="component" value="Unassembled WGS sequence"/>
</dbReference>
<keyword evidence="2" id="KW-0489">Methyltransferase</keyword>
<dbReference type="InterPro" id="IPR041698">
    <property type="entry name" value="Methyltransf_25"/>
</dbReference>
<dbReference type="SUPFAM" id="SSF53335">
    <property type="entry name" value="S-adenosyl-L-methionine-dependent methyltransferases"/>
    <property type="match status" value="1"/>
</dbReference>
<gene>
    <name evidence="2" type="ORF">ACFQT0_18995</name>
</gene>
<protein>
    <submittedName>
        <fullName evidence="2">Class I SAM-dependent methyltransferase</fullName>
        <ecNumber evidence="2">2.1.1.-</ecNumber>
    </submittedName>
</protein>